<proteinExistence type="predicted"/>
<dbReference type="Gene3D" id="1.10.530.10">
    <property type="match status" value="1"/>
</dbReference>
<dbReference type="InterPro" id="IPR023346">
    <property type="entry name" value="Lysozyme-like_dom_sf"/>
</dbReference>
<gene>
    <name evidence="2" type="ORF">LCGC14_1690230</name>
</gene>
<dbReference type="EMBL" id="LAZR01014774">
    <property type="protein sequence ID" value="KKM16004.1"/>
    <property type="molecule type" value="Genomic_DNA"/>
</dbReference>
<accession>A0A0F9I8N9</accession>
<protein>
    <recommendedName>
        <fullName evidence="1">Transglycosylase SLT domain-containing protein</fullName>
    </recommendedName>
</protein>
<feature type="domain" description="Transglycosylase SLT" evidence="1">
    <location>
        <begin position="19"/>
        <end position="136"/>
    </location>
</feature>
<dbReference type="InterPro" id="IPR008258">
    <property type="entry name" value="Transglycosylase_SLT_dom_1"/>
</dbReference>
<name>A0A0F9I8N9_9ZZZZ</name>
<dbReference type="AlphaFoldDB" id="A0A0F9I8N9"/>
<evidence type="ECO:0000313" key="2">
    <source>
        <dbReference type="EMBL" id="KKM16004.1"/>
    </source>
</evidence>
<reference evidence="2" key="1">
    <citation type="journal article" date="2015" name="Nature">
        <title>Complex archaea that bridge the gap between prokaryotes and eukaryotes.</title>
        <authorList>
            <person name="Spang A."/>
            <person name="Saw J.H."/>
            <person name="Jorgensen S.L."/>
            <person name="Zaremba-Niedzwiedzka K."/>
            <person name="Martijn J."/>
            <person name="Lind A.E."/>
            <person name="van Eijk R."/>
            <person name="Schleper C."/>
            <person name="Guy L."/>
            <person name="Ettema T.J."/>
        </authorList>
    </citation>
    <scope>NUCLEOTIDE SEQUENCE</scope>
</reference>
<dbReference type="SUPFAM" id="SSF53955">
    <property type="entry name" value="Lysozyme-like"/>
    <property type="match status" value="1"/>
</dbReference>
<comment type="caution">
    <text evidence="2">The sequence shown here is derived from an EMBL/GenBank/DDBJ whole genome shotgun (WGS) entry which is preliminary data.</text>
</comment>
<evidence type="ECO:0000259" key="1">
    <source>
        <dbReference type="Pfam" id="PF01464"/>
    </source>
</evidence>
<organism evidence="2">
    <name type="scientific">marine sediment metagenome</name>
    <dbReference type="NCBI Taxonomy" id="412755"/>
    <lineage>
        <taxon>unclassified sequences</taxon>
        <taxon>metagenomes</taxon>
        <taxon>ecological metagenomes</taxon>
    </lineage>
</organism>
<sequence length="247" mass="27590">MSVLSKDLIEREKSLSGTIEKYAKLFEIDPNVVRALMTQESAFVAEATSPTGAYGYGQFTGIGARQVYQNISQMDERAADLADFRKNRASEPDMGIKAICATLWWLYYKKYVNVEDQVVKLEAVLTFYNSGGKPAALVIRHGGHAKALPFIQQLPRNVRSQSEKYAPQVAAWYLKWHERYKKENVPAPISAPSRIKPDNNSTGLDVRHGALVEALKLLGNEDETVDVLINSRDGLTEVTIILPGEYK</sequence>
<dbReference type="Pfam" id="PF01464">
    <property type="entry name" value="SLT"/>
    <property type="match status" value="1"/>
</dbReference>